<dbReference type="Proteomes" id="UP000824014">
    <property type="component" value="Unassembled WGS sequence"/>
</dbReference>
<comment type="similarity">
    <text evidence="3 12 13">Belongs to the DapA family.</text>
</comment>
<evidence type="ECO:0000256" key="15">
    <source>
        <dbReference type="PIRSR" id="PIRSR001365-2"/>
    </source>
</evidence>
<dbReference type="GO" id="GO:0009089">
    <property type="term" value="P:lysine biosynthetic process via diaminopimelate"/>
    <property type="evidence" value="ECO:0007669"/>
    <property type="project" value="UniProtKB-UniRule"/>
</dbReference>
<reference evidence="16" key="2">
    <citation type="submission" date="2021-04" db="EMBL/GenBank/DDBJ databases">
        <authorList>
            <person name="Gilroy R."/>
        </authorList>
    </citation>
    <scope>NUCLEOTIDE SEQUENCE</scope>
    <source>
        <strain evidence="16">ChiHjej11B10-19426</strain>
    </source>
</reference>
<evidence type="ECO:0000256" key="1">
    <source>
        <dbReference type="ARBA" id="ARBA00003294"/>
    </source>
</evidence>
<sequence>MKPFPSGLGVALVTPFQDNGDVDFDALDLLVDYVTAGGVDYLVALGTTAETPTLFPDERKAVLDRIRRRNAGRLPLVAGLGGNNTAAVVRALGEFDLEGVSAVLSVTPYYNKPSQAGLYAHYRAIAEASPVPVLMYNVPGRTGVNMQAETTLRLAREVENILGIKEACGDMKQIAALTAGRSEGFHVLSGDDNHALGLIALGGDGLISVAANVCPKQVSEMIAAAMAHEADYAEQVWQRIAPLGEALFAEGNPAGVKAALASLGILRNRLRLPLVGVSEGLYARISQLMRELNAPGK</sequence>
<feature type="binding site" evidence="12 15">
    <location>
        <position position="48"/>
    </location>
    <ligand>
        <name>pyruvate</name>
        <dbReference type="ChEBI" id="CHEBI:15361"/>
    </ligand>
</feature>
<dbReference type="InterPro" id="IPR005263">
    <property type="entry name" value="DapA"/>
</dbReference>
<comment type="caution">
    <text evidence="12">Was originally thought to be a dihydrodipicolinate synthase (DHDPS), catalyzing the condensation of (S)-aspartate-beta-semialdehyde [(S)-ASA] and pyruvate to dihydrodipicolinate (DHDP). However, it was shown in E.coli that the product of the enzymatic reaction is not dihydrodipicolinate but in fact (4S)-4-hydroxy-2,3,4,5-tetrahydro-(2S)-dipicolinic acid (HTPA), and that the consecutive dehydration reaction leading to DHDP is not spontaneous but catalyzed by DapB.</text>
</comment>
<dbReference type="InterPro" id="IPR020625">
    <property type="entry name" value="Schiff_base-form_aldolases_AS"/>
</dbReference>
<dbReference type="SUPFAM" id="SSF51569">
    <property type="entry name" value="Aldolase"/>
    <property type="match status" value="1"/>
</dbReference>
<evidence type="ECO:0000256" key="10">
    <source>
        <dbReference type="ARBA" id="ARBA00023270"/>
    </source>
</evidence>
<evidence type="ECO:0000256" key="11">
    <source>
        <dbReference type="ARBA" id="ARBA00047836"/>
    </source>
</evidence>
<dbReference type="NCBIfam" id="TIGR00674">
    <property type="entry name" value="dapA"/>
    <property type="match status" value="1"/>
</dbReference>
<dbReference type="CDD" id="cd00950">
    <property type="entry name" value="DHDPS"/>
    <property type="match status" value="1"/>
</dbReference>
<keyword evidence="8 12" id="KW-0457">Lysine biosynthesis</keyword>
<dbReference type="GO" id="GO:0005829">
    <property type="term" value="C:cytosol"/>
    <property type="evidence" value="ECO:0007669"/>
    <property type="project" value="TreeGrafter"/>
</dbReference>
<name>A0A9D2IL30_9BACT</name>
<comment type="function">
    <text evidence="1 12">Catalyzes the condensation of (S)-aspartate-beta-semialdehyde [(S)-ASA] and pyruvate to 4-hydroxy-tetrahydrodipicolinate (HTPA).</text>
</comment>
<comment type="caution">
    <text evidence="16">The sequence shown here is derived from an EMBL/GenBank/DDBJ whole genome shotgun (WGS) entry which is preliminary data.</text>
</comment>
<evidence type="ECO:0000256" key="14">
    <source>
        <dbReference type="PIRSR" id="PIRSR001365-1"/>
    </source>
</evidence>
<evidence type="ECO:0000256" key="13">
    <source>
        <dbReference type="PIRNR" id="PIRNR001365"/>
    </source>
</evidence>
<accession>A0A9D2IL30</accession>
<feature type="active site" description="Proton donor/acceptor" evidence="12 14">
    <location>
        <position position="136"/>
    </location>
</feature>
<dbReference type="Gene3D" id="3.20.20.70">
    <property type="entry name" value="Aldolase class I"/>
    <property type="match status" value="1"/>
</dbReference>
<feature type="active site" description="Schiff-base intermediate with substrate" evidence="12 14">
    <location>
        <position position="165"/>
    </location>
</feature>
<comment type="subcellular location">
    <subcellularLocation>
        <location evidence="12">Cytoplasm</location>
    </subcellularLocation>
</comment>
<dbReference type="InterPro" id="IPR013785">
    <property type="entry name" value="Aldolase_TIM"/>
</dbReference>
<evidence type="ECO:0000256" key="3">
    <source>
        <dbReference type="ARBA" id="ARBA00007592"/>
    </source>
</evidence>
<comment type="pathway">
    <text evidence="2 12">Amino-acid biosynthesis; L-lysine biosynthesis via DAP pathway; (S)-tetrahydrodipicolinate from L-aspartate: step 3/4.</text>
</comment>
<feature type="binding site" evidence="12 15">
    <location>
        <position position="207"/>
    </location>
    <ligand>
        <name>pyruvate</name>
        <dbReference type="ChEBI" id="CHEBI:15361"/>
    </ligand>
</feature>
<dbReference type="SMART" id="SM01130">
    <property type="entry name" value="DHDPS"/>
    <property type="match status" value="1"/>
</dbReference>
<dbReference type="PRINTS" id="PR00146">
    <property type="entry name" value="DHPICSNTHASE"/>
</dbReference>
<evidence type="ECO:0000256" key="5">
    <source>
        <dbReference type="ARBA" id="ARBA00022490"/>
    </source>
</evidence>
<reference evidence="16" key="1">
    <citation type="journal article" date="2021" name="PeerJ">
        <title>Extensive microbial diversity within the chicken gut microbiome revealed by metagenomics and culture.</title>
        <authorList>
            <person name="Gilroy R."/>
            <person name="Ravi A."/>
            <person name="Getino M."/>
            <person name="Pursley I."/>
            <person name="Horton D.L."/>
            <person name="Alikhan N.F."/>
            <person name="Baker D."/>
            <person name="Gharbi K."/>
            <person name="Hall N."/>
            <person name="Watson M."/>
            <person name="Adriaenssens E.M."/>
            <person name="Foster-Nyarko E."/>
            <person name="Jarju S."/>
            <person name="Secka A."/>
            <person name="Antonio M."/>
            <person name="Oren A."/>
            <person name="Chaudhuri R.R."/>
            <person name="La Ragione R."/>
            <person name="Hildebrand F."/>
            <person name="Pallen M.J."/>
        </authorList>
    </citation>
    <scope>NUCLEOTIDE SEQUENCE</scope>
    <source>
        <strain evidence="16">ChiHjej11B10-19426</strain>
    </source>
</reference>
<keyword evidence="6 12" id="KW-0028">Amino-acid biosynthesis</keyword>
<organism evidence="16 17">
    <name type="scientific">Candidatus Tidjanibacter faecipullorum</name>
    <dbReference type="NCBI Taxonomy" id="2838766"/>
    <lineage>
        <taxon>Bacteria</taxon>
        <taxon>Pseudomonadati</taxon>
        <taxon>Bacteroidota</taxon>
        <taxon>Bacteroidia</taxon>
        <taxon>Bacteroidales</taxon>
        <taxon>Rikenellaceae</taxon>
        <taxon>Tidjanibacter</taxon>
    </lineage>
</organism>
<keyword evidence="9 12" id="KW-0456">Lyase</keyword>
<evidence type="ECO:0000256" key="12">
    <source>
        <dbReference type="HAMAP-Rule" id="MF_00418"/>
    </source>
</evidence>
<gene>
    <name evidence="12 16" type="primary">dapA</name>
    <name evidence="16" type="ORF">H9816_00175</name>
</gene>
<keyword evidence="7 12" id="KW-0220">Diaminopimelate biosynthesis</keyword>
<evidence type="ECO:0000313" key="16">
    <source>
        <dbReference type="EMBL" id="HIZ14325.1"/>
    </source>
</evidence>
<feature type="site" description="Part of a proton relay during catalysis" evidence="12">
    <location>
        <position position="47"/>
    </location>
</feature>
<evidence type="ECO:0000256" key="9">
    <source>
        <dbReference type="ARBA" id="ARBA00023239"/>
    </source>
</evidence>
<dbReference type="GO" id="GO:0008840">
    <property type="term" value="F:4-hydroxy-tetrahydrodipicolinate synthase activity"/>
    <property type="evidence" value="ECO:0007669"/>
    <property type="project" value="UniProtKB-UniRule"/>
</dbReference>
<dbReference type="EMBL" id="DXCC01000001">
    <property type="protein sequence ID" value="HIZ14325.1"/>
    <property type="molecule type" value="Genomic_DNA"/>
</dbReference>
<dbReference type="InterPro" id="IPR002220">
    <property type="entry name" value="DapA-like"/>
</dbReference>
<dbReference type="Pfam" id="PF00701">
    <property type="entry name" value="DHDPS"/>
    <property type="match status" value="1"/>
</dbReference>
<dbReference type="PROSITE" id="PS00666">
    <property type="entry name" value="DHDPS_2"/>
    <property type="match status" value="1"/>
</dbReference>
<proteinExistence type="inferred from homology"/>
<dbReference type="AlphaFoldDB" id="A0A9D2IL30"/>
<dbReference type="PANTHER" id="PTHR12128:SF66">
    <property type="entry name" value="4-HYDROXY-2-OXOGLUTARATE ALDOLASE, MITOCHONDRIAL"/>
    <property type="match status" value="1"/>
</dbReference>
<comment type="subunit">
    <text evidence="12">Homotetramer; dimer of dimers.</text>
</comment>
<dbReference type="EC" id="4.3.3.7" evidence="4 12"/>
<evidence type="ECO:0000256" key="2">
    <source>
        <dbReference type="ARBA" id="ARBA00005120"/>
    </source>
</evidence>
<dbReference type="PIRSF" id="PIRSF001365">
    <property type="entry name" value="DHDPS"/>
    <property type="match status" value="1"/>
</dbReference>
<evidence type="ECO:0000256" key="6">
    <source>
        <dbReference type="ARBA" id="ARBA00022605"/>
    </source>
</evidence>
<dbReference type="HAMAP" id="MF_00418">
    <property type="entry name" value="DapA"/>
    <property type="match status" value="1"/>
</dbReference>
<comment type="catalytic activity">
    <reaction evidence="11 12">
        <text>L-aspartate 4-semialdehyde + pyruvate = (2S,4S)-4-hydroxy-2,3,4,5-tetrahydrodipicolinate + H2O + H(+)</text>
        <dbReference type="Rhea" id="RHEA:34171"/>
        <dbReference type="ChEBI" id="CHEBI:15361"/>
        <dbReference type="ChEBI" id="CHEBI:15377"/>
        <dbReference type="ChEBI" id="CHEBI:15378"/>
        <dbReference type="ChEBI" id="CHEBI:67139"/>
        <dbReference type="ChEBI" id="CHEBI:537519"/>
        <dbReference type="EC" id="4.3.3.7"/>
    </reaction>
</comment>
<dbReference type="GO" id="GO:0019877">
    <property type="term" value="P:diaminopimelate biosynthetic process"/>
    <property type="evidence" value="ECO:0007669"/>
    <property type="project" value="UniProtKB-UniRule"/>
</dbReference>
<evidence type="ECO:0000256" key="7">
    <source>
        <dbReference type="ARBA" id="ARBA00022915"/>
    </source>
</evidence>
<keyword evidence="5 12" id="KW-0963">Cytoplasm</keyword>
<protein>
    <recommendedName>
        <fullName evidence="4 12">4-hydroxy-tetrahydrodipicolinate synthase</fullName>
        <shortName evidence="12">HTPA synthase</shortName>
        <ecNumber evidence="4 12">4.3.3.7</ecNumber>
    </recommendedName>
</protein>
<feature type="site" description="Part of a proton relay during catalysis" evidence="12">
    <location>
        <position position="110"/>
    </location>
</feature>
<evidence type="ECO:0000256" key="8">
    <source>
        <dbReference type="ARBA" id="ARBA00023154"/>
    </source>
</evidence>
<evidence type="ECO:0000313" key="17">
    <source>
        <dbReference type="Proteomes" id="UP000824014"/>
    </source>
</evidence>
<evidence type="ECO:0000256" key="4">
    <source>
        <dbReference type="ARBA" id="ARBA00012086"/>
    </source>
</evidence>
<keyword evidence="10 12" id="KW-0704">Schiff base</keyword>
<dbReference type="PANTHER" id="PTHR12128">
    <property type="entry name" value="DIHYDRODIPICOLINATE SYNTHASE"/>
    <property type="match status" value="1"/>
</dbReference>